<gene>
    <name evidence="6" type="ORF">F5Z01DRAFT_664984</name>
</gene>
<sequence length="1092" mass="119123">MATLYDLKKALERSIDTASQEKTAVSSGTRLLSTSEYSDGFQALREASEQSNYRSFILPQLESLLTPLVRSHGQISVLEIGPGPKSVLRYLSNSLRSSIRKYDAYEPHGQHATDLQMWLCPILDTRPLLPCLETPPIIHRKPFTADINANISAGTARYDVILFCHSMYGMSPKREFLAGALGMLDRWPRSGLAIVFHREETLRLNGLPCHKTAVHPSGTICVKDDNETLDRFAPFVAGFAMRDSGVHKLILDEWRDQCRVLGRRDTACRGYLLFSSPNIMVSFASEATGLAHLTLNLPSALRVDEPRVKNRQARLHSPAAIVRPTEILHVQHCLHWAAQHGTGLTVVGGSHSGQCIWPNVVAVDMSAFNKILVIPNENGPGTDASGLVVAEAGCTSGDIIRETIAAGLTVPLGARPSVGAGLWLQGGIGHLSRLHGLSCDKIIGVVMVSASSGRVLCVGHVPNNHLPDHAEVPDNADDLLWALKGAGTNFGVVISVVFKAYAAPMYSIRHWVLPLSCTLEARRGLQDYHKLVSAITDPHTSVDAYLFFEDKKLRLGVTMIEASTSDDAGIGDKISPTATPPSATRVLGPEHESKFVDNVGLFDTEMYMSGMHGGHAGGKTSSFKRCLFFKTVMATHVADKLLAAIESRPSPLCYFHLLQGGGAIGEMASDATAFGCRDWDLACVVTGVWSRDQDGTGASQAAIQWVYKVAHDLLRLSHGAYGADLGPYPRDAALAVKAFGSNVTRLVGLKKALDPHNILAYACPLVNAPSHPALVIIVTGDSGAGKDYCAAIWASSFVCETRFTARDVSISHATKREFAAATGADLDRLLEDRAYKEKHRDALTAFFQGQVNERPGLREQHFLDVVNDAMSTDVLLITGMRDKTPVAAFSHLVPTSKVDEVRVQASKDVRRDRGGCLEDVDRDDKANHSMLHKPDFVFHNDLKGGEAAKEFARDHLLRLWSEDLQRLGSLVRTTSDFPRMGVEFRHVLGITQQPHGLHLCASLLKSHFQGQWRRVDAIVCCGAGEIYASALAFSAQKPLALIREAGKLPPPDSIRRQGLVAYFVFLIRGISKKQDSDRRRRDSSRCACPCGR</sequence>
<dbReference type="SUPFAM" id="SSF53271">
    <property type="entry name" value="PRTase-like"/>
    <property type="match status" value="1"/>
</dbReference>
<dbReference type="GO" id="GO:0004631">
    <property type="term" value="F:phosphomevalonate kinase activity"/>
    <property type="evidence" value="ECO:0007669"/>
    <property type="project" value="InterPro"/>
</dbReference>
<dbReference type="Pfam" id="PF04275">
    <property type="entry name" value="P-mevalo_kinase"/>
    <property type="match status" value="1"/>
</dbReference>
<reference evidence="6" key="1">
    <citation type="journal article" date="2021" name="IMA Fungus">
        <title>Genomic characterization of three marine fungi, including Emericellopsis atlantica sp. nov. with signatures of a generalist lifestyle and marine biomass degradation.</title>
        <authorList>
            <person name="Hagestad O.C."/>
            <person name="Hou L."/>
            <person name="Andersen J.H."/>
            <person name="Hansen E.H."/>
            <person name="Altermark B."/>
            <person name="Li C."/>
            <person name="Kuhnert E."/>
            <person name="Cox R.J."/>
            <person name="Crous P.W."/>
            <person name="Spatafora J.W."/>
            <person name="Lail K."/>
            <person name="Amirebrahimi M."/>
            <person name="Lipzen A."/>
            <person name="Pangilinan J."/>
            <person name="Andreopoulos W."/>
            <person name="Hayes R.D."/>
            <person name="Ng V."/>
            <person name="Grigoriev I.V."/>
            <person name="Jackson S.A."/>
            <person name="Sutton T.D.S."/>
            <person name="Dobson A.D.W."/>
            <person name="Rama T."/>
        </authorList>
    </citation>
    <scope>NUCLEOTIDE SEQUENCE</scope>
    <source>
        <strain evidence="6">TS7</strain>
    </source>
</reference>
<dbReference type="Gene3D" id="3.40.50.150">
    <property type="entry name" value="Vaccinia Virus protein VP39"/>
    <property type="match status" value="1"/>
</dbReference>
<dbReference type="PROSITE" id="PS51387">
    <property type="entry name" value="FAD_PCMH"/>
    <property type="match status" value="1"/>
</dbReference>
<dbReference type="Gene3D" id="3.40.50.2020">
    <property type="match status" value="1"/>
</dbReference>
<dbReference type="GO" id="GO:0071949">
    <property type="term" value="F:FAD binding"/>
    <property type="evidence" value="ECO:0007669"/>
    <property type="project" value="InterPro"/>
</dbReference>
<dbReference type="InterPro" id="IPR016169">
    <property type="entry name" value="FAD-bd_PCMH_sub2"/>
</dbReference>
<dbReference type="PANTHER" id="PTHR42973">
    <property type="entry name" value="BINDING OXIDOREDUCTASE, PUTATIVE (AFU_ORTHOLOGUE AFUA_1G17690)-RELATED"/>
    <property type="match status" value="1"/>
</dbReference>
<dbReference type="InterPro" id="IPR036318">
    <property type="entry name" value="FAD-bd_PCMH-like_sf"/>
</dbReference>
<feature type="domain" description="FAD-binding PCMH-type" evidence="5">
    <location>
        <begin position="314"/>
        <end position="503"/>
    </location>
</feature>
<evidence type="ECO:0000256" key="2">
    <source>
        <dbReference type="ARBA" id="ARBA00022630"/>
    </source>
</evidence>
<evidence type="ECO:0000313" key="6">
    <source>
        <dbReference type="EMBL" id="KAG9250802.1"/>
    </source>
</evidence>
<dbReference type="InterPro" id="IPR029057">
    <property type="entry name" value="PRTase-like"/>
</dbReference>
<dbReference type="RefSeq" id="XP_046114726.1">
    <property type="nucleotide sequence ID" value="XM_046264135.1"/>
</dbReference>
<dbReference type="Gene3D" id="3.30.465.10">
    <property type="match status" value="1"/>
</dbReference>
<dbReference type="InterPro" id="IPR016166">
    <property type="entry name" value="FAD-bd_PCMH"/>
</dbReference>
<dbReference type="AlphaFoldDB" id="A0A9P7ZFM8"/>
<dbReference type="GeneID" id="70295038"/>
<keyword evidence="7" id="KW-1185">Reference proteome</keyword>
<dbReference type="Gene3D" id="3.40.50.300">
    <property type="entry name" value="P-loop containing nucleotide triphosphate hydrolases"/>
    <property type="match status" value="1"/>
</dbReference>
<dbReference type="InterPro" id="IPR027417">
    <property type="entry name" value="P-loop_NTPase"/>
</dbReference>
<dbReference type="EMBL" id="MU251273">
    <property type="protein sequence ID" value="KAG9250802.1"/>
    <property type="molecule type" value="Genomic_DNA"/>
</dbReference>
<dbReference type="InterPro" id="IPR029063">
    <property type="entry name" value="SAM-dependent_MTases_sf"/>
</dbReference>
<name>A0A9P7ZFM8_9HYPO</name>
<keyword evidence="4" id="KW-0560">Oxidoreductase</keyword>
<proteinExistence type="inferred from homology"/>
<dbReference type="SUPFAM" id="SSF56176">
    <property type="entry name" value="FAD-binding/transporter-associated domain-like"/>
    <property type="match status" value="1"/>
</dbReference>
<dbReference type="InterPro" id="IPR005919">
    <property type="entry name" value="Pmev_kin_anim"/>
</dbReference>
<dbReference type="InterPro" id="IPR050416">
    <property type="entry name" value="FAD-linked_Oxidoreductase"/>
</dbReference>
<evidence type="ECO:0000256" key="3">
    <source>
        <dbReference type="ARBA" id="ARBA00022827"/>
    </source>
</evidence>
<evidence type="ECO:0000256" key="4">
    <source>
        <dbReference type="ARBA" id="ARBA00023002"/>
    </source>
</evidence>
<comment type="caution">
    <text evidence="6">The sequence shown here is derived from an EMBL/GenBank/DDBJ whole genome shotgun (WGS) entry which is preliminary data.</text>
</comment>
<dbReference type="Gene3D" id="3.40.462.20">
    <property type="match status" value="1"/>
</dbReference>
<accession>A0A9P7ZFM8</accession>
<keyword evidence="3" id="KW-0274">FAD</keyword>
<dbReference type="OrthoDB" id="363185at2759"/>
<evidence type="ECO:0000256" key="1">
    <source>
        <dbReference type="ARBA" id="ARBA00005466"/>
    </source>
</evidence>
<dbReference type="Pfam" id="PF01565">
    <property type="entry name" value="FAD_binding_4"/>
    <property type="match status" value="1"/>
</dbReference>
<evidence type="ECO:0000259" key="5">
    <source>
        <dbReference type="PROSITE" id="PS51387"/>
    </source>
</evidence>
<comment type="similarity">
    <text evidence="1">Belongs to the oxygen-dependent FAD-linked oxidoreductase family.</text>
</comment>
<dbReference type="Proteomes" id="UP000887229">
    <property type="component" value="Unassembled WGS sequence"/>
</dbReference>
<keyword evidence="6" id="KW-0808">Transferase</keyword>
<dbReference type="PANTHER" id="PTHR42973:SF25">
    <property type="entry name" value="PHOSPHOMEVALONATE KINASE"/>
    <property type="match status" value="1"/>
</dbReference>
<evidence type="ECO:0000313" key="7">
    <source>
        <dbReference type="Proteomes" id="UP000887229"/>
    </source>
</evidence>
<dbReference type="GO" id="GO:0016491">
    <property type="term" value="F:oxidoreductase activity"/>
    <property type="evidence" value="ECO:0007669"/>
    <property type="project" value="UniProtKB-KW"/>
</dbReference>
<keyword evidence="2" id="KW-0285">Flavoprotein</keyword>
<protein>
    <submittedName>
        <fullName evidence="6">Phosphoribosyl transferase domain protein</fullName>
    </submittedName>
</protein>
<dbReference type="InterPro" id="IPR006094">
    <property type="entry name" value="Oxid_FAD_bind_N"/>
</dbReference>
<organism evidence="6 7">
    <name type="scientific">Emericellopsis atlantica</name>
    <dbReference type="NCBI Taxonomy" id="2614577"/>
    <lineage>
        <taxon>Eukaryota</taxon>
        <taxon>Fungi</taxon>
        <taxon>Dikarya</taxon>
        <taxon>Ascomycota</taxon>
        <taxon>Pezizomycotina</taxon>
        <taxon>Sordariomycetes</taxon>
        <taxon>Hypocreomycetidae</taxon>
        <taxon>Hypocreales</taxon>
        <taxon>Bionectriaceae</taxon>
        <taxon>Emericellopsis</taxon>
    </lineage>
</organism>
<dbReference type="GO" id="GO:0006695">
    <property type="term" value="P:cholesterol biosynthetic process"/>
    <property type="evidence" value="ECO:0007669"/>
    <property type="project" value="InterPro"/>
</dbReference>
<dbReference type="GO" id="GO:0005737">
    <property type="term" value="C:cytoplasm"/>
    <property type="evidence" value="ECO:0007669"/>
    <property type="project" value="InterPro"/>
</dbReference>